<protein>
    <submittedName>
        <fullName evidence="1">Uncharacterized protein</fullName>
    </submittedName>
</protein>
<proteinExistence type="predicted"/>
<organism evidence="1">
    <name type="scientific">Rhizophora mucronata</name>
    <name type="common">Asiatic mangrove</name>
    <dbReference type="NCBI Taxonomy" id="61149"/>
    <lineage>
        <taxon>Eukaryota</taxon>
        <taxon>Viridiplantae</taxon>
        <taxon>Streptophyta</taxon>
        <taxon>Embryophyta</taxon>
        <taxon>Tracheophyta</taxon>
        <taxon>Spermatophyta</taxon>
        <taxon>Magnoliopsida</taxon>
        <taxon>eudicotyledons</taxon>
        <taxon>Gunneridae</taxon>
        <taxon>Pentapetalae</taxon>
        <taxon>rosids</taxon>
        <taxon>fabids</taxon>
        <taxon>Malpighiales</taxon>
        <taxon>Rhizophoraceae</taxon>
        <taxon>Rhizophora</taxon>
    </lineage>
</organism>
<dbReference type="AlphaFoldDB" id="A0A2P2QPG6"/>
<reference evidence="1" key="1">
    <citation type="submission" date="2018-02" db="EMBL/GenBank/DDBJ databases">
        <title>Rhizophora mucronata_Transcriptome.</title>
        <authorList>
            <person name="Meera S.P."/>
            <person name="Sreeshan A."/>
            <person name="Augustine A."/>
        </authorList>
    </citation>
    <scope>NUCLEOTIDE SEQUENCE</scope>
    <source>
        <tissue evidence="1">Leaf</tissue>
    </source>
</reference>
<dbReference type="EMBL" id="GGEC01088353">
    <property type="protein sequence ID" value="MBX68837.1"/>
    <property type="molecule type" value="Transcribed_RNA"/>
</dbReference>
<sequence length="54" mass="6364">MRPLVPYLCLMPMHGCLNSILNPHWQLFHKKNSWPFLIGKYFTRIAFSTIGTDK</sequence>
<name>A0A2P2QPG6_RHIMU</name>
<accession>A0A2P2QPG6</accession>
<evidence type="ECO:0000313" key="1">
    <source>
        <dbReference type="EMBL" id="MBX68837.1"/>
    </source>
</evidence>